<keyword evidence="3 7" id="KW-0560">Oxidoreductase</keyword>
<dbReference type="EMBL" id="DRGY01000030">
    <property type="protein sequence ID" value="HEA51375.1"/>
    <property type="molecule type" value="Genomic_DNA"/>
</dbReference>
<dbReference type="InterPro" id="IPR036249">
    <property type="entry name" value="Thioredoxin-like_sf"/>
</dbReference>
<gene>
    <name evidence="7" type="ORF">ENI00_03450</name>
</gene>
<evidence type="ECO:0000313" key="7">
    <source>
        <dbReference type="EMBL" id="HEA51375.1"/>
    </source>
</evidence>
<dbReference type="NCBIfam" id="NF001808">
    <property type="entry name" value="PRK00522.1"/>
    <property type="match status" value="1"/>
</dbReference>
<sequence>MASITRRGVTIETIGELPAPGSKAPAAQFAKTDLTTLTLADLSGQRVLLNIFPSIDTPTCAKSVRRFNEAAAQLDNTVVLCISADLPFAQAQFCGAEGLDRVMPVSTFRNREFGTDYGVEMTDGSLRGLLSRAIVILDETGTVIHTEQVPEIAQEPDYDAALAKL</sequence>
<dbReference type="InterPro" id="IPR013740">
    <property type="entry name" value="Redoxin"/>
</dbReference>
<dbReference type="InterPro" id="IPR018219">
    <property type="entry name" value="Tpx_CS"/>
</dbReference>
<protein>
    <submittedName>
        <fullName evidence="7">Thiol peroxidase</fullName>
        <ecNumber evidence="7">1.11.1.-</ecNumber>
    </submittedName>
</protein>
<dbReference type="Gene3D" id="3.40.30.10">
    <property type="entry name" value="Glutaredoxin"/>
    <property type="match status" value="1"/>
</dbReference>
<accession>A0A831VY43</accession>
<proteinExistence type="predicted"/>
<keyword evidence="5" id="KW-0676">Redox-active center</keyword>
<evidence type="ECO:0000256" key="4">
    <source>
        <dbReference type="ARBA" id="ARBA00023157"/>
    </source>
</evidence>
<dbReference type="InterPro" id="IPR002065">
    <property type="entry name" value="TPX"/>
</dbReference>
<dbReference type="PANTHER" id="PTHR43110">
    <property type="entry name" value="THIOL PEROXIDASE"/>
    <property type="match status" value="1"/>
</dbReference>
<dbReference type="SUPFAM" id="SSF52833">
    <property type="entry name" value="Thioredoxin-like"/>
    <property type="match status" value="1"/>
</dbReference>
<evidence type="ECO:0000256" key="5">
    <source>
        <dbReference type="ARBA" id="ARBA00023284"/>
    </source>
</evidence>
<evidence type="ECO:0000256" key="2">
    <source>
        <dbReference type="ARBA" id="ARBA00022862"/>
    </source>
</evidence>
<keyword evidence="1 7" id="KW-0575">Peroxidase</keyword>
<feature type="domain" description="Thioredoxin" evidence="6">
    <location>
        <begin position="18"/>
        <end position="165"/>
    </location>
</feature>
<name>A0A831VY43_9GAMM</name>
<evidence type="ECO:0000256" key="3">
    <source>
        <dbReference type="ARBA" id="ARBA00023002"/>
    </source>
</evidence>
<dbReference type="PROSITE" id="PS51352">
    <property type="entry name" value="THIOREDOXIN_2"/>
    <property type="match status" value="1"/>
</dbReference>
<dbReference type="PROSITE" id="PS01265">
    <property type="entry name" value="TPX"/>
    <property type="match status" value="1"/>
</dbReference>
<dbReference type="AlphaFoldDB" id="A0A831VY43"/>
<dbReference type="CDD" id="cd03014">
    <property type="entry name" value="PRX_Atyp2cys"/>
    <property type="match status" value="1"/>
</dbReference>
<dbReference type="InterPro" id="IPR013766">
    <property type="entry name" value="Thioredoxin_domain"/>
</dbReference>
<dbReference type="Proteomes" id="UP000885748">
    <property type="component" value="Unassembled WGS sequence"/>
</dbReference>
<comment type="caution">
    <text evidence="7">The sequence shown here is derived from an EMBL/GenBank/DDBJ whole genome shotgun (WGS) entry which is preliminary data.</text>
</comment>
<keyword evidence="2" id="KW-0049">Antioxidant</keyword>
<reference evidence="7" key="1">
    <citation type="journal article" date="2020" name="mSystems">
        <title>Genome- and Community-Level Interaction Insights into Carbon Utilization and Element Cycling Functions of Hydrothermarchaeota in Hydrothermal Sediment.</title>
        <authorList>
            <person name="Zhou Z."/>
            <person name="Liu Y."/>
            <person name="Xu W."/>
            <person name="Pan J."/>
            <person name="Luo Z.H."/>
            <person name="Li M."/>
        </authorList>
    </citation>
    <scope>NUCLEOTIDE SEQUENCE [LARGE SCALE GENOMIC DNA]</scope>
    <source>
        <strain evidence="7">HyVt-357</strain>
    </source>
</reference>
<organism evidence="7">
    <name type="scientific">Marinobacter antarcticus</name>
    <dbReference type="NCBI Taxonomy" id="564117"/>
    <lineage>
        <taxon>Bacteria</taxon>
        <taxon>Pseudomonadati</taxon>
        <taxon>Pseudomonadota</taxon>
        <taxon>Gammaproteobacteria</taxon>
        <taxon>Pseudomonadales</taxon>
        <taxon>Marinobacteraceae</taxon>
        <taxon>Marinobacter</taxon>
    </lineage>
</organism>
<evidence type="ECO:0000256" key="1">
    <source>
        <dbReference type="ARBA" id="ARBA00022559"/>
    </source>
</evidence>
<keyword evidence="4" id="KW-1015">Disulfide bond</keyword>
<dbReference type="PANTHER" id="PTHR43110:SF1">
    <property type="entry name" value="THIOL PEROXIDASE"/>
    <property type="match status" value="1"/>
</dbReference>
<dbReference type="EC" id="1.11.1.-" evidence="7"/>
<dbReference type="Pfam" id="PF08534">
    <property type="entry name" value="Redoxin"/>
    <property type="match status" value="1"/>
</dbReference>
<dbReference type="GO" id="GO:0008379">
    <property type="term" value="F:thioredoxin peroxidase activity"/>
    <property type="evidence" value="ECO:0007669"/>
    <property type="project" value="InterPro"/>
</dbReference>
<evidence type="ECO:0000259" key="6">
    <source>
        <dbReference type="PROSITE" id="PS51352"/>
    </source>
</evidence>
<dbReference type="RefSeq" id="WP_304098844.1">
    <property type="nucleotide sequence ID" value="NZ_DRGY01000030.1"/>
</dbReference>
<dbReference type="InterPro" id="IPR050455">
    <property type="entry name" value="Tpx_Peroxidase_subfamily"/>
</dbReference>